<feature type="transmembrane region" description="Helical" evidence="7">
    <location>
        <begin position="79"/>
        <end position="99"/>
    </location>
</feature>
<dbReference type="InterPro" id="IPR036259">
    <property type="entry name" value="MFS_trans_sf"/>
</dbReference>
<dbReference type="EMBL" id="JNFA01000011">
    <property type="protein sequence ID" value="KGL42746.1"/>
    <property type="molecule type" value="Genomic_DNA"/>
</dbReference>
<dbReference type="RefSeq" id="WP_036084595.1">
    <property type="nucleotide sequence ID" value="NZ_CBCSHQ010000001.1"/>
</dbReference>
<evidence type="ECO:0000256" key="6">
    <source>
        <dbReference type="ARBA" id="ARBA00023136"/>
    </source>
</evidence>
<feature type="transmembrane region" description="Helical" evidence="7">
    <location>
        <begin position="380"/>
        <end position="399"/>
    </location>
</feature>
<feature type="transmembrane region" description="Helical" evidence="7">
    <location>
        <begin position="12"/>
        <end position="30"/>
    </location>
</feature>
<dbReference type="SUPFAM" id="SSF103473">
    <property type="entry name" value="MFS general substrate transporter"/>
    <property type="match status" value="1"/>
</dbReference>
<feature type="transmembrane region" description="Helical" evidence="7">
    <location>
        <begin position="259"/>
        <end position="276"/>
    </location>
</feature>
<evidence type="ECO:0000256" key="7">
    <source>
        <dbReference type="SAM" id="Phobius"/>
    </source>
</evidence>
<feature type="transmembrane region" description="Helical" evidence="7">
    <location>
        <begin position="235"/>
        <end position="253"/>
    </location>
</feature>
<dbReference type="Proteomes" id="UP000029844">
    <property type="component" value="Unassembled WGS sequence"/>
</dbReference>
<feature type="transmembrane region" description="Helical" evidence="7">
    <location>
        <begin position="353"/>
        <end position="374"/>
    </location>
</feature>
<dbReference type="NCBIfam" id="TIGR00897">
    <property type="entry name" value="2A0118"/>
    <property type="match status" value="1"/>
</dbReference>
<keyword evidence="5 7" id="KW-1133">Transmembrane helix</keyword>
<evidence type="ECO:0000313" key="9">
    <source>
        <dbReference type="EMBL" id="KGL42746.1"/>
    </source>
</evidence>
<feature type="transmembrane region" description="Helical" evidence="7">
    <location>
        <begin position="50"/>
        <end position="67"/>
    </location>
</feature>
<keyword evidence="6 7" id="KW-0472">Membrane</keyword>
<evidence type="ECO:0000313" key="10">
    <source>
        <dbReference type="Proteomes" id="UP000029844"/>
    </source>
</evidence>
<dbReference type="PROSITE" id="PS50850">
    <property type="entry name" value="MFS"/>
    <property type="match status" value="1"/>
</dbReference>
<evidence type="ECO:0000256" key="4">
    <source>
        <dbReference type="ARBA" id="ARBA00022692"/>
    </source>
</evidence>
<comment type="caution">
    <text evidence="9">The sequence shown here is derived from an EMBL/GenBank/DDBJ whole genome shotgun (WGS) entry which is preliminary data.</text>
</comment>
<dbReference type="STRING" id="1552123.EP57_04620"/>
<protein>
    <submittedName>
        <fullName evidence="9">Alpha-ketoglutarate permease</fullName>
    </submittedName>
</protein>
<dbReference type="InterPro" id="IPR004748">
    <property type="entry name" value="Polyol_permease-like"/>
</dbReference>
<dbReference type="InterPro" id="IPR020846">
    <property type="entry name" value="MFS_dom"/>
</dbReference>
<evidence type="ECO:0000256" key="2">
    <source>
        <dbReference type="ARBA" id="ARBA00022448"/>
    </source>
</evidence>
<keyword evidence="10" id="KW-1185">Reference proteome</keyword>
<sequence length="415" mass="44781">MKSLTNRIGLPPKLMMGYAGLVVFMMGEGLEQGWLSPFLISGGLSIQQSALLFSVYGIAAALAAWFSGVLSEIFGAQRVMTAGVIIFIIGSVFFISVGLPSHNLYVMLPTYALRGFGYPLFAYSFLVWVAYEAPTEKLGSAVGIFWFCYSGGLNVLGALYSSIALPYLGEMMTLWSALIFVVIGATIAIFLNREKVAKKATGERPSLGYLLKGITIAFEKPKIGMGGIVRTINTSAAYGFTVFMPLFFMEIGFTRGEWLQIYACLWSVNIIFNLLFGVISDRLGWRNTVMWFGGMGCATFTVLFYYVPLWSGANFLLTMLIAGCFGACLAAYVPLSAIMPTLAPENKGAAMSILNLGAGLSTFLGPAVVGIFIGSLGTVGVIWVFAGLYVFSAFLMKFVTLPKNHDVVVPASTVE</sequence>
<dbReference type="GO" id="GO:0022857">
    <property type="term" value="F:transmembrane transporter activity"/>
    <property type="evidence" value="ECO:0007669"/>
    <property type="project" value="InterPro"/>
</dbReference>
<dbReference type="InterPro" id="IPR011701">
    <property type="entry name" value="MFS"/>
</dbReference>
<keyword evidence="3" id="KW-1003">Cell membrane</keyword>
<dbReference type="GeneID" id="58716689"/>
<reference evidence="9 10" key="1">
    <citation type="submission" date="2014-05" db="EMBL/GenBank/DDBJ databases">
        <title>Novel Listeriaceae from food processing environments.</title>
        <authorList>
            <person name="den Bakker H.C."/>
        </authorList>
    </citation>
    <scope>NUCLEOTIDE SEQUENCE [LARGE SCALE GENOMIC DNA]</scope>
    <source>
        <strain evidence="9 10">FSL A5-0281</strain>
    </source>
</reference>
<dbReference type="GO" id="GO:0005886">
    <property type="term" value="C:plasma membrane"/>
    <property type="evidence" value="ECO:0007669"/>
    <property type="project" value="UniProtKB-SubCell"/>
</dbReference>
<proteinExistence type="predicted"/>
<keyword evidence="2" id="KW-0813">Transport</keyword>
<evidence type="ECO:0000256" key="3">
    <source>
        <dbReference type="ARBA" id="ARBA00022475"/>
    </source>
</evidence>
<comment type="subcellular location">
    <subcellularLocation>
        <location evidence="1">Cell membrane</location>
        <topology evidence="1">Multi-pass membrane protein</topology>
    </subcellularLocation>
</comment>
<evidence type="ECO:0000259" key="8">
    <source>
        <dbReference type="PROSITE" id="PS50850"/>
    </source>
</evidence>
<dbReference type="PANTHER" id="PTHR23513:SF6">
    <property type="entry name" value="MAJOR FACILITATOR SUPERFAMILY ASSOCIATED DOMAIN-CONTAINING PROTEIN"/>
    <property type="match status" value="1"/>
</dbReference>
<evidence type="ECO:0000256" key="1">
    <source>
        <dbReference type="ARBA" id="ARBA00004651"/>
    </source>
</evidence>
<feature type="transmembrane region" description="Helical" evidence="7">
    <location>
        <begin position="313"/>
        <end position="333"/>
    </location>
</feature>
<feature type="transmembrane region" description="Helical" evidence="7">
    <location>
        <begin position="111"/>
        <end position="131"/>
    </location>
</feature>
<keyword evidence="4 7" id="KW-0812">Transmembrane</keyword>
<feature type="transmembrane region" description="Helical" evidence="7">
    <location>
        <begin position="172"/>
        <end position="191"/>
    </location>
</feature>
<dbReference type="PANTHER" id="PTHR23513">
    <property type="entry name" value="INTEGRAL MEMBRANE EFFLUX PROTEIN-RELATED"/>
    <property type="match status" value="1"/>
</dbReference>
<feature type="domain" description="Major facilitator superfamily (MFS) profile" evidence="8">
    <location>
        <begin position="13"/>
        <end position="404"/>
    </location>
</feature>
<evidence type="ECO:0000256" key="5">
    <source>
        <dbReference type="ARBA" id="ARBA00022989"/>
    </source>
</evidence>
<dbReference type="Pfam" id="PF07690">
    <property type="entry name" value="MFS_1"/>
    <property type="match status" value="1"/>
</dbReference>
<accession>A0A099WDJ7</accession>
<dbReference type="AlphaFoldDB" id="A0A099WDJ7"/>
<dbReference type="CDD" id="cd17337">
    <property type="entry name" value="MFS_CsbX"/>
    <property type="match status" value="1"/>
</dbReference>
<dbReference type="eggNOG" id="COG2814">
    <property type="taxonomic scope" value="Bacteria"/>
</dbReference>
<feature type="transmembrane region" description="Helical" evidence="7">
    <location>
        <begin position="288"/>
        <end position="307"/>
    </location>
</feature>
<gene>
    <name evidence="9" type="ORF">EP57_04620</name>
</gene>
<organism evidence="9 10">
    <name type="scientific">Listeria booriae</name>
    <dbReference type="NCBI Taxonomy" id="1552123"/>
    <lineage>
        <taxon>Bacteria</taxon>
        <taxon>Bacillati</taxon>
        <taxon>Bacillota</taxon>
        <taxon>Bacilli</taxon>
        <taxon>Bacillales</taxon>
        <taxon>Listeriaceae</taxon>
        <taxon>Listeria</taxon>
    </lineage>
</organism>
<dbReference type="Gene3D" id="1.20.1250.20">
    <property type="entry name" value="MFS general substrate transporter like domains"/>
    <property type="match status" value="2"/>
</dbReference>
<feature type="transmembrane region" description="Helical" evidence="7">
    <location>
        <begin position="138"/>
        <end position="160"/>
    </location>
</feature>
<name>A0A099WDJ7_9LIST</name>